<organism evidence="8 9">
    <name type="scientific">Seminavis robusta</name>
    <dbReference type="NCBI Taxonomy" id="568900"/>
    <lineage>
        <taxon>Eukaryota</taxon>
        <taxon>Sar</taxon>
        <taxon>Stramenopiles</taxon>
        <taxon>Ochrophyta</taxon>
        <taxon>Bacillariophyta</taxon>
        <taxon>Bacillariophyceae</taxon>
        <taxon>Bacillariophycidae</taxon>
        <taxon>Naviculales</taxon>
        <taxon>Naviculaceae</taxon>
        <taxon>Seminavis</taxon>
    </lineage>
</organism>
<dbReference type="OrthoDB" id="419694at2759"/>
<dbReference type="GO" id="GO:0000215">
    <property type="term" value="F:tRNA 2'-phosphotransferase activity"/>
    <property type="evidence" value="ECO:0007669"/>
    <property type="project" value="UniProtKB-EC"/>
</dbReference>
<dbReference type="Proteomes" id="UP001153069">
    <property type="component" value="Unassembled WGS sequence"/>
</dbReference>
<evidence type="ECO:0000256" key="2">
    <source>
        <dbReference type="ARBA" id="ARBA00009836"/>
    </source>
</evidence>
<dbReference type="GO" id="GO:0006388">
    <property type="term" value="P:tRNA splicing, via endonucleolytic cleavage and ligation"/>
    <property type="evidence" value="ECO:0007669"/>
    <property type="project" value="TreeGrafter"/>
</dbReference>
<feature type="region of interest" description="Disordered" evidence="7">
    <location>
        <begin position="1"/>
        <end position="23"/>
    </location>
</feature>
<sequence>MATTAAANTTTRTTTTTSTTTNDDTASSVITVAGDDSGAVLPELVPLGTLLDAPDSYAAVDNSGSTGGVRLQNARAFVNNLGVGQVSLWNSVCMPPRPRQEIQWRSTGGTSPHTVFEPQCHVPPNANCFVFMTDGEIYSTAQLARHATVTAHLPSLLVLFRSSSERAMERVSSYNVSVVMAHYTAAQTAAVVVVNQREATHARLVAVKGDWVGALPSPPDVNDSLLLRSCPFVPVQQLRTLPSRVYPRLVGGTLPLSGNRTLHLDALLNLADGSEVLQQLSEEEMEDIARAFFTRGNLPAWRARLNQWLVRINQDAMTQLHPQAQTQQSTSGVHALLRRLHLAETPQERQELSVQVQAAVQEGAQLAQEAAAEASRAARLPRAIINAALESLTVLERSGMSATSLARLSNRAARANTINRDNVGALATLNTEGAPQEEDLVLYETGPVALCLRAMEQADHNTSDSALDQGLVVGQFQENAVFEPTLVALGMADQIETMDASPLTRQRMSVCLPMVSLQNQENQRVVYERLCLVFMNELAMPHVWLIALSSILRTIETEAWANPQTTATGRVLFWFAQEIMRHVTLPAGARLSPNRQQPINAAFASILQDEILTVHSSVAEASVILRLLHRFGAPAAFSQDDLRRSMMARIAVAVPQMHRLWLQANANHPWGDQGPSSISALLRSIYHTRIDSQGAHVPVSGSGHLAERLNLLLGPAALCAVSMFARSVGASVSDFVSPGLTLVVVATLDHVTSPHVSSTEAVRRAQNGHAAAIAEMTPATVGVITEDEALDQLRRRLAWARTPVRPLSPFTTPFGPSVFWFYAPDGTVLNMTEGFRAIEGDVEQEFRLTEHVRARRGTLMARYYGTDQSGAFAARTTTLPYYREMADEYLATSPDIDLSHQEQATAFINRVVQRIVGRTGVSAGNRHAESIEWTVAILLPSMLSSVSALAPGVDARLEPRPLSLQRRVELELGGRSPSALGDPPAPVWVPHDDPDMMDTLVRVQQEQERARVNAMRRRIGNPTASADTVPEVSQGLSERNLPRFSRALTWYLRVGSEDTIRPDGYVPVQTVLQALSENFSGATVDQVLQLVGTDVKARYSVMEENGVLMIRANQGHTITTVDPERLMTLIESSDDVPVCVHGTYEDAFQNILRTGGLNRMGRQAIQMAVGLPGDPEVRSGIRASVDVVIYIDVDRAVRQGLRFYRSANNVICCPGPIPVSCFIKAVRLRDGSLIPNLGDQ</sequence>
<evidence type="ECO:0000256" key="6">
    <source>
        <dbReference type="ARBA" id="ARBA00047949"/>
    </source>
</evidence>
<comment type="function">
    <text evidence="1">Catalyzes the last step of tRNA splicing, the transfer of the splice junction 2'-phosphate from ligated tRNA to NAD to produce ADP-ribose 1''-2'' cyclic phosphate.</text>
</comment>
<reference evidence="8" key="1">
    <citation type="submission" date="2020-06" db="EMBL/GenBank/DDBJ databases">
        <authorList>
            <consortium name="Plant Systems Biology data submission"/>
        </authorList>
    </citation>
    <scope>NUCLEOTIDE SEQUENCE</scope>
    <source>
        <strain evidence="8">D6</strain>
    </source>
</reference>
<dbReference type="Pfam" id="PF01885">
    <property type="entry name" value="PTS_2-RNA"/>
    <property type="match status" value="1"/>
</dbReference>
<evidence type="ECO:0000313" key="9">
    <source>
        <dbReference type="Proteomes" id="UP001153069"/>
    </source>
</evidence>
<dbReference type="Gene3D" id="1.10.10.970">
    <property type="entry name" value="RNA 2'-phosphotransferase, Tpt1/KptA family, N-terminal domain"/>
    <property type="match status" value="1"/>
</dbReference>
<name>A0A9N8EEH8_9STRA</name>
<dbReference type="SUPFAM" id="SSF56399">
    <property type="entry name" value="ADP-ribosylation"/>
    <property type="match status" value="1"/>
</dbReference>
<protein>
    <recommendedName>
        <fullName evidence="3">2'-phosphotransferase</fullName>
        <ecNumber evidence="3">2.7.1.160</ecNumber>
    </recommendedName>
</protein>
<comment type="similarity">
    <text evidence="2">Belongs to the KptA/TPT1 family.</text>
</comment>
<comment type="catalytic activity">
    <reaction evidence="6">
        <text>2'-phospho-[ligated tRNA] + NAD(+) = mature tRNA + ADP-alpha-D-ribose 1'',2''-cyclic phosphate + nicotinamide</text>
        <dbReference type="Rhea" id="RHEA:23324"/>
        <dbReference type="Rhea" id="RHEA-COMP:11106"/>
        <dbReference type="Rhea" id="RHEA-COMP:11107"/>
        <dbReference type="ChEBI" id="CHEBI:17154"/>
        <dbReference type="ChEBI" id="CHEBI:57540"/>
        <dbReference type="ChEBI" id="CHEBI:76596"/>
        <dbReference type="ChEBI" id="CHEBI:82883"/>
        <dbReference type="ChEBI" id="CHEBI:85027"/>
        <dbReference type="EC" id="2.7.1.160"/>
    </reaction>
</comment>
<comment type="caution">
    <text evidence="8">The sequence shown here is derived from an EMBL/GenBank/DDBJ whole genome shotgun (WGS) entry which is preliminary data.</text>
</comment>
<keyword evidence="5" id="KW-0520">NAD</keyword>
<keyword evidence="9" id="KW-1185">Reference proteome</keyword>
<accession>A0A9N8EEH8</accession>
<gene>
    <name evidence="8" type="ORF">SEMRO_1035_G233910.1</name>
</gene>
<evidence type="ECO:0000256" key="3">
    <source>
        <dbReference type="ARBA" id="ARBA00012007"/>
    </source>
</evidence>
<evidence type="ECO:0000313" key="8">
    <source>
        <dbReference type="EMBL" id="CAB9519662.1"/>
    </source>
</evidence>
<evidence type="ECO:0000256" key="1">
    <source>
        <dbReference type="ARBA" id="ARBA00003343"/>
    </source>
</evidence>
<dbReference type="PANTHER" id="PTHR12684">
    <property type="entry name" value="PUTATIVE PHOSPHOTRANSFERASE"/>
    <property type="match status" value="1"/>
</dbReference>
<proteinExistence type="inferred from homology"/>
<dbReference type="InterPro" id="IPR002745">
    <property type="entry name" value="Ptrans_KptA/Tpt1"/>
</dbReference>
<dbReference type="EC" id="2.7.1.160" evidence="3"/>
<dbReference type="AlphaFoldDB" id="A0A9N8EEH8"/>
<evidence type="ECO:0000256" key="4">
    <source>
        <dbReference type="ARBA" id="ARBA00022679"/>
    </source>
</evidence>
<dbReference type="InterPro" id="IPR042080">
    <property type="entry name" value="RNA_2'-PTrans_N"/>
</dbReference>
<dbReference type="EMBL" id="CAICTM010001033">
    <property type="protein sequence ID" value="CAB9519662.1"/>
    <property type="molecule type" value="Genomic_DNA"/>
</dbReference>
<evidence type="ECO:0000256" key="7">
    <source>
        <dbReference type="SAM" id="MobiDB-lite"/>
    </source>
</evidence>
<keyword evidence="4" id="KW-0808">Transferase</keyword>
<dbReference type="Gene3D" id="3.20.170.30">
    <property type="match status" value="1"/>
</dbReference>
<dbReference type="PANTHER" id="PTHR12684:SF2">
    <property type="entry name" value="TRNA 2'-PHOSPHOTRANSFERASE 1"/>
    <property type="match status" value="1"/>
</dbReference>
<dbReference type="InterPro" id="IPR042081">
    <property type="entry name" value="RNA_2'-PTrans_C"/>
</dbReference>
<evidence type="ECO:0000256" key="5">
    <source>
        <dbReference type="ARBA" id="ARBA00023027"/>
    </source>
</evidence>